<dbReference type="PROSITE" id="PS50181">
    <property type="entry name" value="FBOX"/>
    <property type="match status" value="1"/>
</dbReference>
<accession>A0AAD7KDJ6</accession>
<evidence type="ECO:0000259" key="1">
    <source>
        <dbReference type="PROSITE" id="PS50181"/>
    </source>
</evidence>
<dbReference type="InterPro" id="IPR001810">
    <property type="entry name" value="F-box_dom"/>
</dbReference>
<protein>
    <recommendedName>
        <fullName evidence="1">F-box domain-containing protein</fullName>
    </recommendedName>
</protein>
<organism evidence="2 3">
    <name type="scientific">Mycena metata</name>
    <dbReference type="NCBI Taxonomy" id="1033252"/>
    <lineage>
        <taxon>Eukaryota</taxon>
        <taxon>Fungi</taxon>
        <taxon>Dikarya</taxon>
        <taxon>Basidiomycota</taxon>
        <taxon>Agaricomycotina</taxon>
        <taxon>Agaricomycetes</taxon>
        <taxon>Agaricomycetidae</taxon>
        <taxon>Agaricales</taxon>
        <taxon>Marasmiineae</taxon>
        <taxon>Mycenaceae</taxon>
        <taxon>Mycena</taxon>
    </lineage>
</organism>
<reference evidence="2" key="1">
    <citation type="submission" date="2023-03" db="EMBL/GenBank/DDBJ databases">
        <title>Massive genome expansion in bonnet fungi (Mycena s.s.) driven by repeated elements and novel gene families across ecological guilds.</title>
        <authorList>
            <consortium name="Lawrence Berkeley National Laboratory"/>
            <person name="Harder C.B."/>
            <person name="Miyauchi S."/>
            <person name="Viragh M."/>
            <person name="Kuo A."/>
            <person name="Thoen E."/>
            <person name="Andreopoulos B."/>
            <person name="Lu D."/>
            <person name="Skrede I."/>
            <person name="Drula E."/>
            <person name="Henrissat B."/>
            <person name="Morin E."/>
            <person name="Kohler A."/>
            <person name="Barry K."/>
            <person name="LaButti K."/>
            <person name="Morin E."/>
            <person name="Salamov A."/>
            <person name="Lipzen A."/>
            <person name="Mereny Z."/>
            <person name="Hegedus B."/>
            <person name="Baldrian P."/>
            <person name="Stursova M."/>
            <person name="Weitz H."/>
            <person name="Taylor A."/>
            <person name="Grigoriev I.V."/>
            <person name="Nagy L.G."/>
            <person name="Martin F."/>
            <person name="Kauserud H."/>
        </authorList>
    </citation>
    <scope>NUCLEOTIDE SEQUENCE</scope>
    <source>
        <strain evidence="2">CBHHK182m</strain>
    </source>
</reference>
<comment type="caution">
    <text evidence="2">The sequence shown here is derived from an EMBL/GenBank/DDBJ whole genome shotgun (WGS) entry which is preliminary data.</text>
</comment>
<keyword evidence="3" id="KW-1185">Reference proteome</keyword>
<dbReference type="EMBL" id="JARKIB010000003">
    <property type="protein sequence ID" value="KAJ7783124.1"/>
    <property type="molecule type" value="Genomic_DNA"/>
</dbReference>
<evidence type="ECO:0000313" key="3">
    <source>
        <dbReference type="Proteomes" id="UP001215598"/>
    </source>
</evidence>
<gene>
    <name evidence="2" type="ORF">B0H16DRAFT_1495468</name>
</gene>
<dbReference type="Proteomes" id="UP001215598">
    <property type="component" value="Unassembled WGS sequence"/>
</dbReference>
<name>A0AAD7KDJ6_9AGAR</name>
<feature type="domain" description="F-box" evidence="1">
    <location>
        <begin position="4"/>
        <end position="49"/>
    </location>
</feature>
<sequence length="342" mass="38073">MRSPATLFDIPDELLLDIFSRIPRHDLITMLRVTSWIHFVAARAVYTNVRVVGLNARRFFVTLASRSQYSVVYSTFIRRLRYTFTSASESYLTFPVFCQALLTMECLVSLSLDIFAPHADTLILSLQRYGLLRSRVLIGAGLLAAVQGHRSALVTAHTLPNLRALRLRGGPAIAGVLTCHRAIEELVLSTPLDYIALSELCTFVDRNIYGNRLVTLIIRLTISLDVQDVIMALSEVVPHLQQLSLDQPRLNPLPVLRVVAGSSPAFALLRRLSLNVASSWQTGIVIEGGVSAWLASEIAPHSHLAALSIGTTVWMLDIMSYKWISQPRIGTILRLNYFQGHM</sequence>
<dbReference type="SUPFAM" id="SSF81383">
    <property type="entry name" value="F-box domain"/>
    <property type="match status" value="1"/>
</dbReference>
<proteinExistence type="predicted"/>
<evidence type="ECO:0000313" key="2">
    <source>
        <dbReference type="EMBL" id="KAJ7783124.1"/>
    </source>
</evidence>
<dbReference type="InterPro" id="IPR036047">
    <property type="entry name" value="F-box-like_dom_sf"/>
</dbReference>
<dbReference type="AlphaFoldDB" id="A0AAD7KDJ6"/>